<evidence type="ECO:0000256" key="1">
    <source>
        <dbReference type="ARBA" id="ARBA00004613"/>
    </source>
</evidence>
<evidence type="ECO:0000256" key="8">
    <source>
        <dbReference type="SAM" id="SignalP"/>
    </source>
</evidence>
<evidence type="ECO:0000256" key="7">
    <source>
        <dbReference type="SAM" id="MobiDB-lite"/>
    </source>
</evidence>
<feature type="signal peptide" evidence="8">
    <location>
        <begin position="1"/>
        <end position="30"/>
    </location>
</feature>
<dbReference type="Pfam" id="PF00079">
    <property type="entry name" value="Serpin"/>
    <property type="match status" value="2"/>
</dbReference>
<feature type="region of interest" description="Disordered" evidence="7">
    <location>
        <begin position="115"/>
        <end position="134"/>
    </location>
</feature>
<dbReference type="AlphaFoldDB" id="A0A8B9MX27"/>
<comment type="similarity">
    <text evidence="2 6">Belongs to the serpin family.</text>
</comment>
<name>A0A8B9MX27_9AVES</name>
<dbReference type="Proteomes" id="UP000694541">
    <property type="component" value="Unplaced"/>
</dbReference>
<sequence>MNNLRNMVFLWGLWLLCLSVLHSHLRFSSAHAIEQKRLFLNKDGELKDVKSAGVVQSALQEAIPPMPSAGMADITYDNFQEIDGPMLPFTTALPGMRNDWNAEDEVIAGAVGCHEQQPSGETASSEEEGEAEDKSCEMTWKKSQRLADGLMRFSIDLLREVQLESNRTNVILSPFSIALALSHLALGAANETEKHLLQAMHLESVPCLHHMLGTLRRRLAESTLSLASRLYLQKGFEVKEKFLEDSEKFYEAKPMTLSGISEDDLIAINKWVKEATNGQIPTFLQQLPENTVMLLLNAIHFHGFWRSQFDASFTGPDVFHLDNEFVVPVEMMKAQKYSLSWFTLESQDIQVAKFPFKNNMSFVVIVPNQYTWNNSYVLENLPYEQLCKLFPKEVPTTVKIPKIKLDYQLELNKVLSQMGSGMRIPVVLLFLGLLTVPSRSQNSATEQNSATADGANAGEVEEEDPFYKTPVNKLAAAVSNFGYDLYRQQSSRTATANVLLSPFSLATALSGLSLGAGERTEDVISRALFYDLLNKAEVHNTYKDLLTSVSAPEKSMKSASRIILEKRLRVKPGFHSQLEKSYKMRLRALSGNTQLDLQEINNWVRQQTKGRIMRFMKDMPTDVSILLAGAAYFKGKNVMYLVTETVY</sequence>
<dbReference type="InterPro" id="IPR042178">
    <property type="entry name" value="Serpin_sf_1"/>
</dbReference>
<evidence type="ECO:0000256" key="6">
    <source>
        <dbReference type="RuleBase" id="RU000411"/>
    </source>
</evidence>
<evidence type="ECO:0000256" key="5">
    <source>
        <dbReference type="ARBA" id="ARBA00023180"/>
    </source>
</evidence>
<reference evidence="10" key="1">
    <citation type="submission" date="2025-08" db="UniProtKB">
        <authorList>
            <consortium name="Ensembl"/>
        </authorList>
    </citation>
    <scope>IDENTIFICATION</scope>
</reference>
<dbReference type="Gene3D" id="3.30.497.10">
    <property type="entry name" value="Antithrombin, subunit I, domain 2"/>
    <property type="match status" value="2"/>
</dbReference>
<feature type="domain" description="Serpin" evidence="9">
    <location>
        <begin position="155"/>
        <end position="470"/>
    </location>
</feature>
<keyword evidence="11" id="KW-1185">Reference proteome</keyword>
<dbReference type="InterPro" id="IPR000215">
    <property type="entry name" value="Serpin_fam"/>
</dbReference>
<dbReference type="SMART" id="SM00093">
    <property type="entry name" value="SERPIN"/>
    <property type="match status" value="1"/>
</dbReference>
<organism evidence="10 11">
    <name type="scientific">Accipiter nisus</name>
    <name type="common">Eurasian sparrowhawk</name>
    <dbReference type="NCBI Taxonomy" id="211598"/>
    <lineage>
        <taxon>Eukaryota</taxon>
        <taxon>Metazoa</taxon>
        <taxon>Chordata</taxon>
        <taxon>Craniata</taxon>
        <taxon>Vertebrata</taxon>
        <taxon>Euteleostomi</taxon>
        <taxon>Archelosauria</taxon>
        <taxon>Archosauria</taxon>
        <taxon>Dinosauria</taxon>
        <taxon>Saurischia</taxon>
        <taxon>Theropoda</taxon>
        <taxon>Coelurosauria</taxon>
        <taxon>Aves</taxon>
        <taxon>Neognathae</taxon>
        <taxon>Neoaves</taxon>
        <taxon>Telluraves</taxon>
        <taxon>Accipitrimorphae</taxon>
        <taxon>Accipitriformes</taxon>
        <taxon>Accipitridae</taxon>
        <taxon>Accipitrinae</taxon>
        <taxon>Accipiter</taxon>
    </lineage>
</organism>
<dbReference type="SUPFAM" id="SSF56574">
    <property type="entry name" value="Serpins"/>
    <property type="match status" value="2"/>
</dbReference>
<dbReference type="InterPro" id="IPR036186">
    <property type="entry name" value="Serpin_sf"/>
</dbReference>
<dbReference type="InterPro" id="IPR023796">
    <property type="entry name" value="Serpin_dom"/>
</dbReference>
<feature type="compositionally biased region" description="Polar residues" evidence="7">
    <location>
        <begin position="442"/>
        <end position="451"/>
    </location>
</feature>
<keyword evidence="3" id="KW-0964">Secreted</keyword>
<dbReference type="Ensembl" id="ENSANIT00000015702.1">
    <property type="protein sequence ID" value="ENSANIP00000015177.1"/>
    <property type="gene ID" value="ENSANIG00000010333.1"/>
</dbReference>
<keyword evidence="5" id="KW-0325">Glycoprotein</keyword>
<dbReference type="PANTHER" id="PTHR11461">
    <property type="entry name" value="SERINE PROTEASE INHIBITOR, SERPIN"/>
    <property type="match status" value="1"/>
</dbReference>
<evidence type="ECO:0000313" key="10">
    <source>
        <dbReference type="Ensembl" id="ENSANIP00000015177.1"/>
    </source>
</evidence>
<evidence type="ECO:0000259" key="9">
    <source>
        <dbReference type="SMART" id="SM00093"/>
    </source>
</evidence>
<dbReference type="GO" id="GO:0004867">
    <property type="term" value="F:serine-type endopeptidase inhibitor activity"/>
    <property type="evidence" value="ECO:0007669"/>
    <property type="project" value="InterPro"/>
</dbReference>
<evidence type="ECO:0000313" key="11">
    <source>
        <dbReference type="Proteomes" id="UP000694541"/>
    </source>
</evidence>
<comment type="subcellular location">
    <subcellularLocation>
        <location evidence="1">Secreted</location>
    </subcellularLocation>
</comment>
<dbReference type="Gene3D" id="2.30.39.10">
    <property type="entry name" value="Alpha-1-antitrypsin, domain 1"/>
    <property type="match status" value="1"/>
</dbReference>
<dbReference type="GO" id="GO:0005615">
    <property type="term" value="C:extracellular space"/>
    <property type="evidence" value="ECO:0007669"/>
    <property type="project" value="InterPro"/>
</dbReference>
<dbReference type="FunFam" id="3.30.497.10:FF:000003">
    <property type="entry name" value="Serpin family F member 1"/>
    <property type="match status" value="2"/>
</dbReference>
<evidence type="ECO:0000256" key="3">
    <source>
        <dbReference type="ARBA" id="ARBA00022525"/>
    </source>
</evidence>
<protein>
    <submittedName>
        <fullName evidence="10">Serpin family F member 2</fullName>
    </submittedName>
</protein>
<evidence type="ECO:0000256" key="4">
    <source>
        <dbReference type="ARBA" id="ARBA00022729"/>
    </source>
</evidence>
<reference evidence="10" key="2">
    <citation type="submission" date="2025-09" db="UniProtKB">
        <authorList>
            <consortium name="Ensembl"/>
        </authorList>
    </citation>
    <scope>IDENTIFICATION</scope>
</reference>
<dbReference type="PANTHER" id="PTHR11461:SF20">
    <property type="entry name" value="ALPHA-2-ANTIPLASMIN"/>
    <property type="match status" value="1"/>
</dbReference>
<accession>A0A8B9MX27</accession>
<feature type="region of interest" description="Disordered" evidence="7">
    <location>
        <begin position="442"/>
        <end position="463"/>
    </location>
</feature>
<keyword evidence="4 8" id="KW-0732">Signal</keyword>
<proteinExistence type="inferred from homology"/>
<evidence type="ECO:0000256" key="2">
    <source>
        <dbReference type="ARBA" id="ARBA00009500"/>
    </source>
</evidence>
<dbReference type="InterPro" id="IPR042185">
    <property type="entry name" value="Serpin_sf_2"/>
</dbReference>
<feature type="chain" id="PRO_5033984063" evidence="8">
    <location>
        <begin position="31"/>
        <end position="647"/>
    </location>
</feature>